<organism evidence="7 8">
    <name type="scientific">Alkalimarinus sediminis</name>
    <dbReference type="NCBI Taxonomy" id="1632866"/>
    <lineage>
        <taxon>Bacteria</taxon>
        <taxon>Pseudomonadati</taxon>
        <taxon>Pseudomonadota</taxon>
        <taxon>Gammaproteobacteria</taxon>
        <taxon>Alteromonadales</taxon>
        <taxon>Alteromonadaceae</taxon>
        <taxon>Alkalimarinus</taxon>
    </lineage>
</organism>
<feature type="transmembrane region" description="Helical" evidence="6">
    <location>
        <begin position="436"/>
        <end position="456"/>
    </location>
</feature>
<gene>
    <name evidence="7" type="ORF">NNL22_06180</name>
</gene>
<dbReference type="AlphaFoldDB" id="A0A9E8KRK0"/>
<feature type="transmembrane region" description="Helical" evidence="6">
    <location>
        <begin position="124"/>
        <end position="145"/>
    </location>
</feature>
<dbReference type="InterPro" id="IPR050833">
    <property type="entry name" value="Poly_Biosynth_Transport"/>
</dbReference>
<accession>A0A9E8KRK0</accession>
<evidence type="ECO:0000256" key="6">
    <source>
        <dbReference type="SAM" id="Phobius"/>
    </source>
</evidence>
<evidence type="ECO:0000256" key="1">
    <source>
        <dbReference type="ARBA" id="ARBA00004651"/>
    </source>
</evidence>
<dbReference type="Pfam" id="PF13440">
    <property type="entry name" value="Polysacc_synt_3"/>
    <property type="match status" value="1"/>
</dbReference>
<protein>
    <submittedName>
        <fullName evidence="7">Oligosaccharide flippase family protein</fullName>
    </submittedName>
</protein>
<feature type="transmembrane region" description="Helical" evidence="6">
    <location>
        <begin position="183"/>
        <end position="205"/>
    </location>
</feature>
<dbReference type="EMBL" id="CP101527">
    <property type="protein sequence ID" value="UZW76162.1"/>
    <property type="molecule type" value="Genomic_DNA"/>
</dbReference>
<feature type="transmembrane region" description="Helical" evidence="6">
    <location>
        <begin position="249"/>
        <end position="267"/>
    </location>
</feature>
<evidence type="ECO:0000256" key="2">
    <source>
        <dbReference type="ARBA" id="ARBA00022475"/>
    </source>
</evidence>
<evidence type="ECO:0000256" key="3">
    <source>
        <dbReference type="ARBA" id="ARBA00022692"/>
    </source>
</evidence>
<keyword evidence="5 6" id="KW-0472">Membrane</keyword>
<proteinExistence type="predicted"/>
<evidence type="ECO:0000313" key="7">
    <source>
        <dbReference type="EMBL" id="UZW76162.1"/>
    </source>
</evidence>
<feature type="transmembrane region" description="Helical" evidence="6">
    <location>
        <begin position="468"/>
        <end position="490"/>
    </location>
</feature>
<comment type="subcellular location">
    <subcellularLocation>
        <location evidence="1">Cell membrane</location>
        <topology evidence="1">Multi-pass membrane protein</topology>
    </subcellularLocation>
</comment>
<dbReference type="PANTHER" id="PTHR30250">
    <property type="entry name" value="PST FAMILY PREDICTED COLANIC ACID TRANSPORTER"/>
    <property type="match status" value="1"/>
</dbReference>
<feature type="transmembrane region" description="Helical" evidence="6">
    <location>
        <begin position="305"/>
        <end position="324"/>
    </location>
</feature>
<feature type="transmembrane region" description="Helical" evidence="6">
    <location>
        <begin position="21"/>
        <end position="39"/>
    </location>
</feature>
<reference evidence="7" key="1">
    <citation type="submission" date="2022-07" db="EMBL/GenBank/DDBJ databases">
        <title>Alkalimarinus sp. nov., isolated from gut of a Alitta virens.</title>
        <authorList>
            <person name="Yang A.I."/>
            <person name="Shin N.-R."/>
        </authorList>
    </citation>
    <scope>NUCLEOTIDE SEQUENCE</scope>
    <source>
        <strain evidence="7">FA028</strain>
    </source>
</reference>
<sequence length="521" mass="58402">MAQSLSNRFLKSSLLRTIETLLSIVVGFFMLPFMVSSLGEHLYGIWIIVSSITGVLYIFDLGFATAVTRFISKSLAVDDRKETSKIVSSAFFIYFILALIIMVVSLAASFFASHWDVDGSNANLIQILVIITGVNIALEFPFKAFSGIAAYHMRYDLLALSRIIFKLLSTAFIVWAVMTGYQLIAIAIIGLLASVLSNITFYSIAKYLEPDVKVKVRYINKSIIKSLSGYSAWAFFIDTSRLLKERGDLWIIGYLLSAAQLTVYYVALRLVEYATQILFSAVNMTTPLLTADFSKGDFKAFEQKLYLFTRLNSVLGLITIFGFILFANELFTFWMGDKFDADTAFLICCVVLAGKMVAFFAAPIGNGLMAINKPRTLSMVVAFEAVVSLVTAYFLILSYGLTGAAFGVVLPFLFTRTFLIFYLLQKDIKFSILSIYQKLVKSFVVLSLPFMAVFYIKYQLSSSLSLLYFFALILLYGLLTYLVLPLLFTLDEKRDLKKILPHKIYLLLFGVGERLRASITG</sequence>
<feature type="transmembrane region" description="Helical" evidence="6">
    <location>
        <begin position="45"/>
        <end position="71"/>
    </location>
</feature>
<dbReference type="GO" id="GO:0005886">
    <property type="term" value="C:plasma membrane"/>
    <property type="evidence" value="ECO:0007669"/>
    <property type="project" value="UniProtKB-SubCell"/>
</dbReference>
<dbReference type="KEGG" id="asem:NNL22_06180"/>
<evidence type="ECO:0000256" key="4">
    <source>
        <dbReference type="ARBA" id="ARBA00022989"/>
    </source>
</evidence>
<evidence type="ECO:0000313" key="8">
    <source>
        <dbReference type="Proteomes" id="UP001164472"/>
    </source>
</evidence>
<dbReference type="Proteomes" id="UP001164472">
    <property type="component" value="Chromosome"/>
</dbReference>
<name>A0A9E8KRK0_9ALTE</name>
<dbReference type="RefSeq" id="WP_251811978.1">
    <property type="nucleotide sequence ID" value="NZ_CP101527.1"/>
</dbReference>
<evidence type="ECO:0000256" key="5">
    <source>
        <dbReference type="ARBA" id="ARBA00023136"/>
    </source>
</evidence>
<keyword evidence="8" id="KW-1185">Reference proteome</keyword>
<dbReference type="PANTHER" id="PTHR30250:SF26">
    <property type="entry name" value="PSMA PROTEIN"/>
    <property type="match status" value="1"/>
</dbReference>
<feature type="transmembrane region" description="Helical" evidence="6">
    <location>
        <begin position="157"/>
        <end position="177"/>
    </location>
</feature>
<feature type="transmembrane region" description="Helical" evidence="6">
    <location>
        <begin position="91"/>
        <end position="112"/>
    </location>
</feature>
<feature type="transmembrane region" description="Helical" evidence="6">
    <location>
        <begin position="403"/>
        <end position="424"/>
    </location>
</feature>
<keyword evidence="3 6" id="KW-0812">Transmembrane</keyword>
<feature type="transmembrane region" description="Helical" evidence="6">
    <location>
        <begin position="377"/>
        <end position="397"/>
    </location>
</feature>
<feature type="transmembrane region" description="Helical" evidence="6">
    <location>
        <begin position="344"/>
        <end position="365"/>
    </location>
</feature>
<keyword evidence="4 6" id="KW-1133">Transmembrane helix</keyword>
<keyword evidence="2" id="KW-1003">Cell membrane</keyword>